<dbReference type="HOGENOM" id="CLU_3382049_0_0_7"/>
<sequence length="33" mass="3820">MTPFGAFLWSMFVVLVLGAGVVYAIYRQKRNRQ</sequence>
<evidence type="ECO:0000313" key="3">
    <source>
        <dbReference type="Proteomes" id="UP000002420"/>
    </source>
</evidence>
<accession>B3E801</accession>
<protein>
    <submittedName>
        <fullName evidence="2">Uncharacterized protein</fullName>
    </submittedName>
</protein>
<dbReference type="KEGG" id="glo:Glov_2861"/>
<keyword evidence="1" id="KW-0472">Membrane</keyword>
<feature type="transmembrane region" description="Helical" evidence="1">
    <location>
        <begin position="6"/>
        <end position="26"/>
    </location>
</feature>
<evidence type="ECO:0000313" key="2">
    <source>
        <dbReference type="EMBL" id="ACD96574.1"/>
    </source>
</evidence>
<gene>
    <name evidence="2" type="ordered locus">Glov_2861</name>
</gene>
<keyword evidence="3" id="KW-1185">Reference proteome</keyword>
<reference evidence="2 3" key="1">
    <citation type="submission" date="2008-05" db="EMBL/GenBank/DDBJ databases">
        <title>Complete sequence of chromosome of Geobacter lovleyi SZ.</title>
        <authorList>
            <consortium name="US DOE Joint Genome Institute"/>
            <person name="Lucas S."/>
            <person name="Copeland A."/>
            <person name="Lapidus A."/>
            <person name="Glavina del Rio T."/>
            <person name="Dalin E."/>
            <person name="Tice H."/>
            <person name="Bruce D."/>
            <person name="Goodwin L."/>
            <person name="Pitluck S."/>
            <person name="Chertkov O."/>
            <person name="Meincke L."/>
            <person name="Brettin T."/>
            <person name="Detter J.C."/>
            <person name="Han C."/>
            <person name="Tapia R."/>
            <person name="Kuske C.R."/>
            <person name="Schmutz J."/>
            <person name="Larimer F."/>
            <person name="Land M."/>
            <person name="Hauser L."/>
            <person name="Kyrpides N."/>
            <person name="Mikhailova N."/>
            <person name="Sung Y."/>
            <person name="Fletcher K.E."/>
            <person name="Ritalahti K.M."/>
            <person name="Loeffler F.E."/>
            <person name="Richardson P."/>
        </authorList>
    </citation>
    <scope>NUCLEOTIDE SEQUENCE [LARGE SCALE GENOMIC DNA]</scope>
    <source>
        <strain evidence="3">ATCC BAA-1151 / DSM 17278 / SZ</strain>
    </source>
</reference>
<name>B3E801_TRIL1</name>
<keyword evidence="1" id="KW-0812">Transmembrane</keyword>
<dbReference type="EMBL" id="CP001089">
    <property type="protein sequence ID" value="ACD96574.1"/>
    <property type="molecule type" value="Genomic_DNA"/>
</dbReference>
<proteinExistence type="predicted"/>
<organism evidence="2 3">
    <name type="scientific">Trichlorobacter lovleyi (strain ATCC BAA-1151 / DSM 17278 / SZ)</name>
    <name type="common">Geobacter lovleyi</name>
    <dbReference type="NCBI Taxonomy" id="398767"/>
    <lineage>
        <taxon>Bacteria</taxon>
        <taxon>Pseudomonadati</taxon>
        <taxon>Thermodesulfobacteriota</taxon>
        <taxon>Desulfuromonadia</taxon>
        <taxon>Geobacterales</taxon>
        <taxon>Geobacteraceae</taxon>
        <taxon>Trichlorobacter</taxon>
    </lineage>
</organism>
<dbReference type="AlphaFoldDB" id="B3E801"/>
<dbReference type="Proteomes" id="UP000002420">
    <property type="component" value="Chromosome"/>
</dbReference>
<evidence type="ECO:0000256" key="1">
    <source>
        <dbReference type="SAM" id="Phobius"/>
    </source>
</evidence>
<keyword evidence="1" id="KW-1133">Transmembrane helix</keyword>